<evidence type="ECO:0000313" key="2">
    <source>
        <dbReference type="Proteomes" id="UP000245207"/>
    </source>
</evidence>
<comment type="caution">
    <text evidence="1">The sequence shown here is derived from an EMBL/GenBank/DDBJ whole genome shotgun (WGS) entry which is preliminary data.</text>
</comment>
<protein>
    <submittedName>
        <fullName evidence="1">Uncharacterized protein</fullName>
    </submittedName>
</protein>
<organism evidence="1 2">
    <name type="scientific">Artemisia annua</name>
    <name type="common">Sweet wormwood</name>
    <dbReference type="NCBI Taxonomy" id="35608"/>
    <lineage>
        <taxon>Eukaryota</taxon>
        <taxon>Viridiplantae</taxon>
        <taxon>Streptophyta</taxon>
        <taxon>Embryophyta</taxon>
        <taxon>Tracheophyta</taxon>
        <taxon>Spermatophyta</taxon>
        <taxon>Magnoliopsida</taxon>
        <taxon>eudicotyledons</taxon>
        <taxon>Gunneridae</taxon>
        <taxon>Pentapetalae</taxon>
        <taxon>asterids</taxon>
        <taxon>campanulids</taxon>
        <taxon>Asterales</taxon>
        <taxon>Asteraceae</taxon>
        <taxon>Asteroideae</taxon>
        <taxon>Anthemideae</taxon>
        <taxon>Artemisiinae</taxon>
        <taxon>Artemisia</taxon>
    </lineage>
</organism>
<dbReference type="AlphaFoldDB" id="A0A2U1PBJ2"/>
<dbReference type="Proteomes" id="UP000245207">
    <property type="component" value="Unassembled WGS sequence"/>
</dbReference>
<keyword evidence="2" id="KW-1185">Reference proteome</keyword>
<accession>A0A2U1PBJ2</accession>
<sequence length="169" mass="19391">MKTIHTSSAYRAISRRDSSRAKFVASDGKSIITRQKWWNVELVLMESCGMSLLKRFKVSKMLTALSITVWSECWPLWQFLPGSHHEVLMTVVSCLSFRSKVLLSRTSFYRIQPNSNYQATEPAIIYGSQFVLDTILVNTTSVRSFLYARFGLVDLQIDFVRAPFQIGHN</sequence>
<name>A0A2U1PBJ2_ARTAN</name>
<evidence type="ECO:0000313" key="1">
    <source>
        <dbReference type="EMBL" id="PWA83124.1"/>
    </source>
</evidence>
<proteinExistence type="predicted"/>
<reference evidence="1 2" key="1">
    <citation type="journal article" date="2018" name="Mol. Plant">
        <title>The genome of Artemisia annua provides insight into the evolution of Asteraceae family and artemisinin biosynthesis.</title>
        <authorList>
            <person name="Shen Q."/>
            <person name="Zhang L."/>
            <person name="Liao Z."/>
            <person name="Wang S."/>
            <person name="Yan T."/>
            <person name="Shi P."/>
            <person name="Liu M."/>
            <person name="Fu X."/>
            <person name="Pan Q."/>
            <person name="Wang Y."/>
            <person name="Lv Z."/>
            <person name="Lu X."/>
            <person name="Zhang F."/>
            <person name="Jiang W."/>
            <person name="Ma Y."/>
            <person name="Chen M."/>
            <person name="Hao X."/>
            <person name="Li L."/>
            <person name="Tang Y."/>
            <person name="Lv G."/>
            <person name="Zhou Y."/>
            <person name="Sun X."/>
            <person name="Brodelius P.E."/>
            <person name="Rose J.K.C."/>
            <person name="Tang K."/>
        </authorList>
    </citation>
    <scope>NUCLEOTIDE SEQUENCE [LARGE SCALE GENOMIC DNA]</scope>
    <source>
        <strain evidence="2">cv. Huhao1</strain>
        <tissue evidence="1">Leaf</tissue>
    </source>
</reference>
<dbReference type="EMBL" id="PKPP01001388">
    <property type="protein sequence ID" value="PWA83124.1"/>
    <property type="molecule type" value="Genomic_DNA"/>
</dbReference>
<gene>
    <name evidence="1" type="ORF">CTI12_AA171890</name>
</gene>